<evidence type="ECO:0000313" key="1">
    <source>
        <dbReference type="EMBL" id="KAI0048493.1"/>
    </source>
</evidence>
<accession>A0ACB8RWD1</accession>
<proteinExistence type="predicted"/>
<dbReference type="Proteomes" id="UP000814033">
    <property type="component" value="Unassembled WGS sequence"/>
</dbReference>
<name>A0ACB8RWD1_9AGAM</name>
<sequence length="54" mass="5818">MDALWLRIAQVLAVYQIDPVPGAPAQAAFTSGGISHPVGFKWAVRIRSKNANAR</sequence>
<reference evidence="1" key="1">
    <citation type="submission" date="2021-02" db="EMBL/GenBank/DDBJ databases">
        <authorList>
            <consortium name="DOE Joint Genome Institute"/>
            <person name="Ahrendt S."/>
            <person name="Looney B.P."/>
            <person name="Miyauchi S."/>
            <person name="Morin E."/>
            <person name="Drula E."/>
            <person name="Courty P.E."/>
            <person name="Chicoki N."/>
            <person name="Fauchery L."/>
            <person name="Kohler A."/>
            <person name="Kuo A."/>
            <person name="Labutti K."/>
            <person name="Pangilinan J."/>
            <person name="Lipzen A."/>
            <person name="Riley R."/>
            <person name="Andreopoulos W."/>
            <person name="He G."/>
            <person name="Johnson J."/>
            <person name="Barry K.W."/>
            <person name="Grigoriev I.V."/>
            <person name="Nagy L."/>
            <person name="Hibbett D."/>
            <person name="Henrissat B."/>
            <person name="Matheny P.B."/>
            <person name="Labbe J."/>
            <person name="Martin F."/>
        </authorList>
    </citation>
    <scope>NUCLEOTIDE SEQUENCE</scope>
    <source>
        <strain evidence="1">FP105234-sp</strain>
    </source>
</reference>
<dbReference type="EMBL" id="MU275886">
    <property type="protein sequence ID" value="KAI0048493.1"/>
    <property type="molecule type" value="Genomic_DNA"/>
</dbReference>
<organism evidence="1 2">
    <name type="scientific">Auriscalpium vulgare</name>
    <dbReference type="NCBI Taxonomy" id="40419"/>
    <lineage>
        <taxon>Eukaryota</taxon>
        <taxon>Fungi</taxon>
        <taxon>Dikarya</taxon>
        <taxon>Basidiomycota</taxon>
        <taxon>Agaricomycotina</taxon>
        <taxon>Agaricomycetes</taxon>
        <taxon>Russulales</taxon>
        <taxon>Auriscalpiaceae</taxon>
        <taxon>Auriscalpium</taxon>
    </lineage>
</organism>
<evidence type="ECO:0000313" key="2">
    <source>
        <dbReference type="Proteomes" id="UP000814033"/>
    </source>
</evidence>
<keyword evidence="2" id="KW-1185">Reference proteome</keyword>
<gene>
    <name evidence="1" type="ORF">FA95DRAFT_1605240</name>
</gene>
<reference evidence="1" key="2">
    <citation type="journal article" date="2022" name="New Phytol.">
        <title>Evolutionary transition to the ectomycorrhizal habit in the genomes of a hyperdiverse lineage of mushroom-forming fungi.</title>
        <authorList>
            <person name="Looney B."/>
            <person name="Miyauchi S."/>
            <person name="Morin E."/>
            <person name="Drula E."/>
            <person name="Courty P.E."/>
            <person name="Kohler A."/>
            <person name="Kuo A."/>
            <person name="LaButti K."/>
            <person name="Pangilinan J."/>
            <person name="Lipzen A."/>
            <person name="Riley R."/>
            <person name="Andreopoulos W."/>
            <person name="He G."/>
            <person name="Johnson J."/>
            <person name="Nolan M."/>
            <person name="Tritt A."/>
            <person name="Barry K.W."/>
            <person name="Grigoriev I.V."/>
            <person name="Nagy L.G."/>
            <person name="Hibbett D."/>
            <person name="Henrissat B."/>
            <person name="Matheny P.B."/>
            <person name="Labbe J."/>
            <person name="Martin F.M."/>
        </authorList>
    </citation>
    <scope>NUCLEOTIDE SEQUENCE</scope>
    <source>
        <strain evidence="1">FP105234-sp</strain>
    </source>
</reference>
<comment type="caution">
    <text evidence="1">The sequence shown here is derived from an EMBL/GenBank/DDBJ whole genome shotgun (WGS) entry which is preliminary data.</text>
</comment>
<protein>
    <submittedName>
        <fullName evidence="1">Uncharacterized protein</fullName>
    </submittedName>
</protein>